<dbReference type="PRINTS" id="PR00258">
    <property type="entry name" value="SPERACTRCPTR"/>
</dbReference>
<reference evidence="7" key="3">
    <citation type="submission" date="2025-09" db="UniProtKB">
        <authorList>
            <consortium name="Ensembl"/>
        </authorList>
    </citation>
    <scope>IDENTIFICATION</scope>
</reference>
<dbReference type="OMA" id="GWNSSCS"/>
<dbReference type="GO" id="GO:0016020">
    <property type="term" value="C:membrane"/>
    <property type="evidence" value="ECO:0007669"/>
    <property type="project" value="InterPro"/>
</dbReference>
<evidence type="ECO:0000256" key="2">
    <source>
        <dbReference type="ARBA" id="ARBA00022737"/>
    </source>
</evidence>
<dbReference type="SUPFAM" id="SSF56487">
    <property type="entry name" value="SRCR-like"/>
    <property type="match status" value="5"/>
</dbReference>
<sequence>VEVYHHGQWGTVCDDDWDQSDAQVVCREVGCGEAGASVALGSARFGAGRGPILLDNVHCRGNEPTLLSCTSKGLGNHNCGHSEDAGVDCTGIRRVRLVNGTNSCSGRVEVYHHGQWGTVCDDDWDQSDAQVVCREVGCGEAGASVALGSARFGAGRGPILLDNVHCRGNEPTLLSCTSKGLGNHNCGHSEDAGVDCTGRRVRLVNGHNNCSGRVEVYHRGQWGTVCDDDWDQSDAQVVCREVGCGEAGTPVALGSARFGAGNGPILLDDVRCRGNESTLLSCTSKGLGKNNCAHSEDAGVDCTDSRGRVRLVDGPNNCSGRVEVYHRGQWGTVCDDDWDQSDAQVVCREVGCGEAGAPVALRSTRFGAGSGPILLDDVRCRGNEPTLLNCTSRGLGNHDCRHIEAAGVDCSGAVDFWETTGNRRVRLVDGPNNCSGRVEVYHRGQWGTVCDDDWDQSDAQ</sequence>
<dbReference type="PANTHER" id="PTHR48071">
    <property type="entry name" value="SRCR DOMAIN-CONTAINING PROTEIN"/>
    <property type="match status" value="1"/>
</dbReference>
<dbReference type="Pfam" id="PF00530">
    <property type="entry name" value="SRCR"/>
    <property type="match status" value="5"/>
</dbReference>
<feature type="domain" description="SRCR" evidence="6">
    <location>
        <begin position="1"/>
        <end position="90"/>
    </location>
</feature>
<dbReference type="InterPro" id="IPR036772">
    <property type="entry name" value="SRCR-like_dom_sf"/>
</dbReference>
<name>W5LWC6_LEPOC</name>
<dbReference type="STRING" id="7918.ENSLOCP00000000433"/>
<dbReference type="Proteomes" id="UP000018468">
    <property type="component" value="Unassembled WGS sequence"/>
</dbReference>
<evidence type="ECO:0000256" key="3">
    <source>
        <dbReference type="ARBA" id="ARBA00023157"/>
    </source>
</evidence>
<dbReference type="Gene3D" id="3.10.250.10">
    <property type="entry name" value="SRCR-like domain"/>
    <property type="match status" value="5"/>
</dbReference>
<reference evidence="8" key="1">
    <citation type="submission" date="2011-12" db="EMBL/GenBank/DDBJ databases">
        <title>The Draft Genome of Lepisosteus oculatus.</title>
        <authorList>
            <consortium name="The Broad Institute Genome Assembly &amp; Analysis Group"/>
            <consortium name="Computational R&amp;D Group"/>
            <consortium name="and Sequencing Platform"/>
            <person name="Di Palma F."/>
            <person name="Alfoldi J."/>
            <person name="Johnson J."/>
            <person name="Berlin A."/>
            <person name="Gnerre S."/>
            <person name="Jaffe D."/>
            <person name="MacCallum I."/>
            <person name="Young S."/>
            <person name="Walker B.J."/>
            <person name="Lander E.S."/>
            <person name="Lindblad-Toh K."/>
        </authorList>
    </citation>
    <scope>NUCLEOTIDE SEQUENCE [LARGE SCALE GENOMIC DNA]</scope>
</reference>
<dbReference type="PANTHER" id="PTHR48071:SF18">
    <property type="entry name" value="DELETED IN MALIGNANT BRAIN TUMORS 1 PROTEIN-RELATED"/>
    <property type="match status" value="1"/>
</dbReference>
<dbReference type="GeneTree" id="ENSGT00950000183145"/>
<dbReference type="Bgee" id="ENSLOCG00000000398">
    <property type="expression patterns" value="Expressed in liver and 13 other cell types or tissues"/>
</dbReference>
<feature type="disulfide bond" evidence="5">
    <location>
        <begin position="166"/>
        <end position="176"/>
    </location>
</feature>
<dbReference type="PROSITE" id="PS00420">
    <property type="entry name" value="SRCR_1"/>
    <property type="match status" value="3"/>
</dbReference>
<feature type="domain" description="SRCR" evidence="6">
    <location>
        <begin position="309"/>
        <end position="411"/>
    </location>
</feature>
<keyword evidence="1" id="KW-0732">Signal</keyword>
<evidence type="ECO:0000256" key="1">
    <source>
        <dbReference type="ARBA" id="ARBA00022729"/>
    </source>
</evidence>
<proteinExistence type="predicted"/>
<evidence type="ECO:0000256" key="4">
    <source>
        <dbReference type="ARBA" id="ARBA00023180"/>
    </source>
</evidence>
<feature type="domain" description="SRCR" evidence="6">
    <location>
        <begin position="95"/>
        <end position="197"/>
    </location>
</feature>
<dbReference type="FunFam" id="3.10.250.10:FF:000006">
    <property type="entry name" value="neurotrypsin isoform X2"/>
    <property type="match status" value="4"/>
</dbReference>
<evidence type="ECO:0000313" key="7">
    <source>
        <dbReference type="Ensembl" id="ENSLOCP00000000433.1"/>
    </source>
</evidence>
<dbReference type="HOGENOM" id="CLU_002555_11_3_1"/>
<reference evidence="7" key="2">
    <citation type="submission" date="2025-08" db="UniProtKB">
        <authorList>
            <consortium name="Ensembl"/>
        </authorList>
    </citation>
    <scope>IDENTIFICATION</scope>
</reference>
<keyword evidence="8" id="KW-1185">Reference proteome</keyword>
<dbReference type="PROSITE" id="PS50287">
    <property type="entry name" value="SRCR_2"/>
    <property type="match status" value="5"/>
</dbReference>
<evidence type="ECO:0000313" key="8">
    <source>
        <dbReference type="Proteomes" id="UP000018468"/>
    </source>
</evidence>
<protein>
    <recommendedName>
        <fullName evidence="6">SRCR domain-containing protein</fullName>
    </recommendedName>
</protein>
<feature type="disulfide bond" evidence="5">
    <location>
        <begin position="380"/>
        <end position="390"/>
    </location>
</feature>
<accession>W5LWC6</accession>
<keyword evidence="4" id="KW-0325">Glycoprotein</keyword>
<feature type="domain" description="SRCR" evidence="6">
    <location>
        <begin position="425"/>
        <end position="460"/>
    </location>
</feature>
<feature type="domain" description="SRCR" evidence="6">
    <location>
        <begin position="201"/>
        <end position="303"/>
    </location>
</feature>
<evidence type="ECO:0000259" key="6">
    <source>
        <dbReference type="PROSITE" id="PS50287"/>
    </source>
</evidence>
<dbReference type="InParanoid" id="W5LWC6"/>
<feature type="disulfide bond" evidence="5">
    <location>
        <begin position="272"/>
        <end position="282"/>
    </location>
</feature>
<dbReference type="eggNOG" id="ENOG502QQ5W">
    <property type="taxonomic scope" value="Eukaryota"/>
</dbReference>
<comment type="caution">
    <text evidence="5">Lacks conserved residue(s) required for the propagation of feature annotation.</text>
</comment>
<evidence type="ECO:0000256" key="5">
    <source>
        <dbReference type="PROSITE-ProRule" id="PRU00196"/>
    </source>
</evidence>
<dbReference type="AlphaFoldDB" id="W5LWC6"/>
<organism evidence="7 8">
    <name type="scientific">Lepisosteus oculatus</name>
    <name type="common">Spotted gar</name>
    <dbReference type="NCBI Taxonomy" id="7918"/>
    <lineage>
        <taxon>Eukaryota</taxon>
        <taxon>Metazoa</taxon>
        <taxon>Chordata</taxon>
        <taxon>Craniata</taxon>
        <taxon>Vertebrata</taxon>
        <taxon>Euteleostomi</taxon>
        <taxon>Actinopterygii</taxon>
        <taxon>Neopterygii</taxon>
        <taxon>Holostei</taxon>
        <taxon>Semionotiformes</taxon>
        <taxon>Lepisosteidae</taxon>
        <taxon>Lepisosteus</taxon>
    </lineage>
</organism>
<feature type="disulfide bond" evidence="5">
    <location>
        <begin position="59"/>
        <end position="69"/>
    </location>
</feature>
<keyword evidence="3 5" id="KW-1015">Disulfide bond</keyword>
<dbReference type="SMART" id="SM00202">
    <property type="entry name" value="SR"/>
    <property type="match status" value="4"/>
</dbReference>
<keyword evidence="2" id="KW-0677">Repeat</keyword>
<dbReference type="Ensembl" id="ENSLOCT00000000433.1">
    <property type="protein sequence ID" value="ENSLOCP00000000433.1"/>
    <property type="gene ID" value="ENSLOCG00000000398.1"/>
</dbReference>
<dbReference type="InterPro" id="IPR001190">
    <property type="entry name" value="SRCR"/>
</dbReference>